<dbReference type="Proteomes" id="UP000078200">
    <property type="component" value="Unassembled WGS sequence"/>
</dbReference>
<keyword evidence="2" id="KW-1185">Reference proteome</keyword>
<evidence type="ECO:0000313" key="1">
    <source>
        <dbReference type="EnsemblMetazoa" id="GAUT031523-PA"/>
    </source>
</evidence>
<name>A0A1A9VB15_GLOAU</name>
<proteinExistence type="predicted"/>
<sequence length="610" mass="69113">MEPQHNLNETIAAIREISASQLDTLLKFDSPPETPINEELLNALSQPDSNSSQKSCNNNVLEFNREPLPSGNEFEICDFNYNRDEVSALDESMRLWSSPRELIENAEATEASVVIATPQIEQIILDETDNFTKNVDEEKQFDESKDLVDPAEFTLSKENTFFDLDLPCMDDVDFGKLTALEQTYSAKLAKTNTFERKCQTQAIIQPELTANERLAASCPNFNLKHTLFVPSESSDNVLDNLTLEYGKSTTTELCQNSNDLEREVEDMLGFTPNQELYPGADEDNDLNVTVAPNDNAATDASSIPKSVKQLYDVVKAKYTDFAFIYALSAQLCQDRIPMDCFKVGQLATRFVGPIDDVKPSNTNGFRNHNWIEANPILLADGGVCYVGDWSRIKSANAERLFKTLESGRVPIDKSTLNYPLQTAIWAHWRSFKYNSNDQQMFNKFVKIFGLPIYAAEDNHDALVNYTLEQASLRLFESTIDHLSINAEDMRSFLVVISERTVDWTADATKLLQNYFVACRAARQDCLTKQAFVLLKQFAESFAKLSMRHDVELIHAVGAIIMCEHFIEHVYGVNENHPPHFGAITFITVVDEYVDQFQQWLDSFVKKYNDP</sequence>
<accession>A0A1A9VB15</accession>
<dbReference type="STRING" id="7395.A0A1A9VB15"/>
<dbReference type="AlphaFoldDB" id="A0A1A9VB15"/>
<protein>
    <submittedName>
        <fullName evidence="1">Uncharacterized protein</fullName>
    </submittedName>
</protein>
<dbReference type="VEuPathDB" id="VectorBase:GAUT031523"/>
<dbReference type="Gene3D" id="3.40.50.300">
    <property type="entry name" value="P-loop containing nucleotide triphosphate hydrolases"/>
    <property type="match status" value="1"/>
</dbReference>
<dbReference type="EnsemblMetazoa" id="GAUT031523-RA">
    <property type="protein sequence ID" value="GAUT031523-PA"/>
    <property type="gene ID" value="GAUT031523"/>
</dbReference>
<reference evidence="1" key="1">
    <citation type="submission" date="2020-05" db="UniProtKB">
        <authorList>
            <consortium name="EnsemblMetazoa"/>
        </authorList>
    </citation>
    <scope>IDENTIFICATION</scope>
    <source>
        <strain evidence="1">TTRI</strain>
    </source>
</reference>
<evidence type="ECO:0000313" key="2">
    <source>
        <dbReference type="Proteomes" id="UP000078200"/>
    </source>
</evidence>
<dbReference type="InterPro" id="IPR027417">
    <property type="entry name" value="P-loop_NTPase"/>
</dbReference>
<organism evidence="1 2">
    <name type="scientific">Glossina austeni</name>
    <name type="common">Savannah tsetse fly</name>
    <dbReference type="NCBI Taxonomy" id="7395"/>
    <lineage>
        <taxon>Eukaryota</taxon>
        <taxon>Metazoa</taxon>
        <taxon>Ecdysozoa</taxon>
        <taxon>Arthropoda</taxon>
        <taxon>Hexapoda</taxon>
        <taxon>Insecta</taxon>
        <taxon>Pterygota</taxon>
        <taxon>Neoptera</taxon>
        <taxon>Endopterygota</taxon>
        <taxon>Diptera</taxon>
        <taxon>Brachycera</taxon>
        <taxon>Muscomorpha</taxon>
        <taxon>Hippoboscoidea</taxon>
        <taxon>Glossinidae</taxon>
        <taxon>Glossina</taxon>
    </lineage>
</organism>